<reference evidence="1" key="1">
    <citation type="journal article" date="2014" name="PLoS ONE">
        <title>Transcriptome-Based Identification of ABC Transporters in the Western Tarnished Plant Bug Lygus hesperus.</title>
        <authorList>
            <person name="Hull J.J."/>
            <person name="Chaney K."/>
            <person name="Geib S.M."/>
            <person name="Fabrick J.A."/>
            <person name="Brent C.S."/>
            <person name="Walsh D."/>
            <person name="Lavine L.C."/>
        </authorList>
    </citation>
    <scope>NUCLEOTIDE SEQUENCE</scope>
</reference>
<dbReference type="AlphaFoldDB" id="A0A0A9WS81"/>
<name>A0A0A9WS81_LYGHE</name>
<evidence type="ECO:0000313" key="1">
    <source>
        <dbReference type="EMBL" id="JAG09343.1"/>
    </source>
</evidence>
<gene>
    <name evidence="1" type="ORF">CM83_65935</name>
</gene>
<dbReference type="EMBL" id="GBHO01034261">
    <property type="protein sequence ID" value="JAG09343.1"/>
    <property type="molecule type" value="Transcribed_RNA"/>
</dbReference>
<organism evidence="1">
    <name type="scientific">Lygus hesperus</name>
    <name type="common">Western plant bug</name>
    <dbReference type="NCBI Taxonomy" id="30085"/>
    <lineage>
        <taxon>Eukaryota</taxon>
        <taxon>Metazoa</taxon>
        <taxon>Ecdysozoa</taxon>
        <taxon>Arthropoda</taxon>
        <taxon>Hexapoda</taxon>
        <taxon>Insecta</taxon>
        <taxon>Pterygota</taxon>
        <taxon>Neoptera</taxon>
        <taxon>Paraneoptera</taxon>
        <taxon>Hemiptera</taxon>
        <taxon>Heteroptera</taxon>
        <taxon>Panheteroptera</taxon>
        <taxon>Cimicomorpha</taxon>
        <taxon>Miridae</taxon>
        <taxon>Mirini</taxon>
        <taxon>Lygus</taxon>
    </lineage>
</organism>
<reference evidence="1" key="2">
    <citation type="submission" date="2014-07" db="EMBL/GenBank/DDBJ databases">
        <authorList>
            <person name="Hull J."/>
        </authorList>
    </citation>
    <scope>NUCLEOTIDE SEQUENCE</scope>
</reference>
<feature type="non-terminal residue" evidence="1">
    <location>
        <position position="105"/>
    </location>
</feature>
<sequence>MCIVLFRLRSTISSNTWASESEEVDSTLCTEWKLCSRRWLTSLMTVLFSRASSDGEQHLELSPQIREPLNMQRTDGFLLSFSSGQILDTKGVKRRYSSKSIILKS</sequence>
<accession>A0A0A9WS81</accession>
<protein>
    <submittedName>
        <fullName evidence="1">Uncharacterized protein</fullName>
    </submittedName>
</protein>
<proteinExistence type="predicted"/>